<keyword evidence="1 6" id="KW-0963">Cytoplasm</keyword>
<protein>
    <recommendedName>
        <fullName evidence="6">Ribosomal RNA small subunit methyltransferase G</fullName>
        <ecNumber evidence="6">2.1.1.170</ecNumber>
    </recommendedName>
    <alternativeName>
        <fullName evidence="6">16S rRNA 7-methylguanosine methyltransferase</fullName>
        <shortName evidence="6">16S rRNA m7G methyltransferase</shortName>
    </alternativeName>
</protein>
<dbReference type="OrthoDB" id="9808773at2"/>
<keyword evidence="8" id="KW-1185">Reference proteome</keyword>
<organism evidence="7 8">
    <name type="scientific">Ephemeroptericola cinctiostellae</name>
    <dbReference type="NCBI Taxonomy" id="2268024"/>
    <lineage>
        <taxon>Bacteria</taxon>
        <taxon>Pseudomonadati</taxon>
        <taxon>Pseudomonadota</taxon>
        <taxon>Betaproteobacteria</taxon>
        <taxon>Burkholderiales</taxon>
        <taxon>Burkholderiaceae</taxon>
        <taxon>Ephemeroptericola</taxon>
    </lineage>
</organism>
<keyword evidence="3 6" id="KW-0489">Methyltransferase</keyword>
<evidence type="ECO:0000256" key="1">
    <source>
        <dbReference type="ARBA" id="ARBA00022490"/>
    </source>
</evidence>
<feature type="binding site" evidence="6">
    <location>
        <position position="161"/>
    </location>
    <ligand>
        <name>S-adenosyl-L-methionine</name>
        <dbReference type="ChEBI" id="CHEBI:59789"/>
    </ligand>
</feature>
<sequence length="236" mass="26166">MSRLTVFNPKAAHTKLNAGLAETSIRISEIQGEQLIAYLGLMAKWNHVYNLSAIRDTDKMISHHLLDSLVILPILEQWLHASNPDLNNPSILDVGTGGGLPGVVLAIMHPEWNITLIDPVHKKTAFLQQIKGQLALTNLSVITGKVEDLPTAQRYDVVTSRAFASVIDFVTWSENVLADHGFFAAMKGVFPIEEMDELNAAFSGKWQTTSVELHVPQLDAQRHLIQLKRTSFQNQG</sequence>
<evidence type="ECO:0000256" key="6">
    <source>
        <dbReference type="HAMAP-Rule" id="MF_00074"/>
    </source>
</evidence>
<evidence type="ECO:0000256" key="4">
    <source>
        <dbReference type="ARBA" id="ARBA00022679"/>
    </source>
</evidence>
<dbReference type="EMBL" id="CP031124">
    <property type="protein sequence ID" value="AXF84699.1"/>
    <property type="molecule type" value="Genomic_DNA"/>
</dbReference>
<comment type="caution">
    <text evidence="6">Lacks conserved residue(s) required for the propagation of feature annotation.</text>
</comment>
<dbReference type="NCBIfam" id="TIGR00138">
    <property type="entry name" value="rsmG_gidB"/>
    <property type="match status" value="1"/>
</dbReference>
<dbReference type="SUPFAM" id="SSF53335">
    <property type="entry name" value="S-adenosyl-L-methionine-dependent methyltransferases"/>
    <property type="match status" value="1"/>
</dbReference>
<dbReference type="HAMAP" id="MF_00074">
    <property type="entry name" value="16SrRNA_methyltr_G"/>
    <property type="match status" value="1"/>
</dbReference>
<dbReference type="PANTHER" id="PTHR31760">
    <property type="entry name" value="S-ADENOSYL-L-METHIONINE-DEPENDENT METHYLTRANSFERASES SUPERFAMILY PROTEIN"/>
    <property type="match status" value="1"/>
</dbReference>
<name>A0A345D8L1_9BURK</name>
<dbReference type="KEGG" id="hyf:DTO96_100409"/>
<dbReference type="GO" id="GO:0070043">
    <property type="term" value="F:rRNA (guanine-N7-)-methyltransferase activity"/>
    <property type="evidence" value="ECO:0007669"/>
    <property type="project" value="UniProtKB-UniRule"/>
</dbReference>
<dbReference type="InterPro" id="IPR029063">
    <property type="entry name" value="SAM-dependent_MTases_sf"/>
</dbReference>
<dbReference type="EC" id="2.1.1.170" evidence="6"/>
<dbReference type="CDD" id="cd02440">
    <property type="entry name" value="AdoMet_MTases"/>
    <property type="match status" value="1"/>
</dbReference>
<keyword evidence="5 6" id="KW-0949">S-adenosyl-L-methionine</keyword>
<dbReference type="Gene3D" id="3.40.50.150">
    <property type="entry name" value="Vaccinia Virus protein VP39"/>
    <property type="match status" value="1"/>
</dbReference>
<comment type="subcellular location">
    <subcellularLocation>
        <location evidence="6">Cytoplasm</location>
    </subcellularLocation>
</comment>
<dbReference type="Pfam" id="PF02527">
    <property type="entry name" value="GidB"/>
    <property type="match status" value="1"/>
</dbReference>
<accession>A0A345D8L1</accession>
<dbReference type="GO" id="GO:0005829">
    <property type="term" value="C:cytosol"/>
    <property type="evidence" value="ECO:0007669"/>
    <property type="project" value="TreeGrafter"/>
</dbReference>
<evidence type="ECO:0000313" key="8">
    <source>
        <dbReference type="Proteomes" id="UP000252182"/>
    </source>
</evidence>
<dbReference type="RefSeq" id="WP_114561969.1">
    <property type="nucleotide sequence ID" value="NZ_CP031124.1"/>
</dbReference>
<evidence type="ECO:0000256" key="3">
    <source>
        <dbReference type="ARBA" id="ARBA00022603"/>
    </source>
</evidence>
<dbReference type="InterPro" id="IPR003682">
    <property type="entry name" value="rRNA_ssu_MeTfrase_G"/>
</dbReference>
<keyword evidence="4 6" id="KW-0808">Transferase</keyword>
<gene>
    <name evidence="6 7" type="primary">rsmG</name>
    <name evidence="7" type="ORF">DTO96_100409</name>
</gene>
<feature type="binding site" evidence="6">
    <location>
        <position position="95"/>
    </location>
    <ligand>
        <name>S-adenosyl-L-methionine</name>
        <dbReference type="ChEBI" id="CHEBI:59789"/>
    </ligand>
</feature>
<evidence type="ECO:0000256" key="5">
    <source>
        <dbReference type="ARBA" id="ARBA00022691"/>
    </source>
</evidence>
<evidence type="ECO:0000256" key="2">
    <source>
        <dbReference type="ARBA" id="ARBA00022552"/>
    </source>
</evidence>
<reference evidence="8" key="1">
    <citation type="submission" date="2018-07" db="EMBL/GenBank/DDBJ databases">
        <authorList>
            <person name="Kim H."/>
        </authorList>
    </citation>
    <scope>NUCLEOTIDE SEQUENCE [LARGE SCALE GENOMIC DNA]</scope>
    <source>
        <strain evidence="8">F02</strain>
    </source>
</reference>
<comment type="function">
    <text evidence="6">Specifically methylates the N7 position of guanine in position 527 of 16S rRNA.</text>
</comment>
<proteinExistence type="inferred from homology"/>
<evidence type="ECO:0000313" key="7">
    <source>
        <dbReference type="EMBL" id="AXF84699.1"/>
    </source>
</evidence>
<comment type="similarity">
    <text evidence="6">Belongs to the methyltransferase superfamily. RNA methyltransferase RsmG family.</text>
</comment>
<feature type="binding site" evidence="6">
    <location>
        <begin position="146"/>
        <end position="147"/>
    </location>
    <ligand>
        <name>S-adenosyl-L-methionine</name>
        <dbReference type="ChEBI" id="CHEBI:59789"/>
    </ligand>
</feature>
<dbReference type="PIRSF" id="PIRSF003078">
    <property type="entry name" value="GidB"/>
    <property type="match status" value="1"/>
</dbReference>
<keyword evidence="2 6" id="KW-0698">rRNA processing</keyword>
<dbReference type="AlphaFoldDB" id="A0A345D8L1"/>
<dbReference type="PANTHER" id="PTHR31760:SF0">
    <property type="entry name" value="S-ADENOSYL-L-METHIONINE-DEPENDENT METHYLTRANSFERASES SUPERFAMILY PROTEIN"/>
    <property type="match status" value="1"/>
</dbReference>
<feature type="binding site" evidence="6">
    <location>
        <position position="100"/>
    </location>
    <ligand>
        <name>S-adenosyl-L-methionine</name>
        <dbReference type="ChEBI" id="CHEBI:59789"/>
    </ligand>
</feature>
<comment type="catalytic activity">
    <reaction evidence="6">
        <text>guanosine(527) in 16S rRNA + S-adenosyl-L-methionine = N(7)-methylguanosine(527) in 16S rRNA + S-adenosyl-L-homocysteine</text>
        <dbReference type="Rhea" id="RHEA:42732"/>
        <dbReference type="Rhea" id="RHEA-COMP:10209"/>
        <dbReference type="Rhea" id="RHEA-COMP:10210"/>
        <dbReference type="ChEBI" id="CHEBI:57856"/>
        <dbReference type="ChEBI" id="CHEBI:59789"/>
        <dbReference type="ChEBI" id="CHEBI:74269"/>
        <dbReference type="ChEBI" id="CHEBI:74480"/>
        <dbReference type="EC" id="2.1.1.170"/>
    </reaction>
</comment>
<dbReference type="Proteomes" id="UP000252182">
    <property type="component" value="Chromosome"/>
</dbReference>